<evidence type="ECO:0000256" key="5">
    <source>
        <dbReference type="ARBA" id="ARBA00023284"/>
    </source>
</evidence>
<dbReference type="Pfam" id="PF00085">
    <property type="entry name" value="Thioredoxin"/>
    <property type="match status" value="1"/>
</dbReference>
<keyword evidence="4" id="KW-1015">Disulfide bond</keyword>
<dbReference type="InterPro" id="IPR036249">
    <property type="entry name" value="Thioredoxin-like_sf"/>
</dbReference>
<sequence>MKSIALRCDFNGQRVFYLERKTVDTRRFLQVPVKAQLNQIQTGLIGKTPKWWETGLQPNMKEVASAQDLVDSLFNADDKLVILDFYSPACIGCKALFPKTCQLAKMNPGLQFLQVNYEEHKSMCYSLNVHVLPFFQFYRGAQGRLCQFSCTNATIQKFKNALAKHTTDRCSLGPAKGLDEKELLALAANKDLSFT</sequence>
<comment type="similarity">
    <text evidence="1">Belongs to the thioredoxin family.</text>
</comment>
<evidence type="ECO:0000256" key="3">
    <source>
        <dbReference type="ARBA" id="ARBA00022982"/>
    </source>
</evidence>
<keyword evidence="5" id="KW-0676">Redox-active center</keyword>
<gene>
    <name evidence="7" type="ORF">F3Y22_tig00110374pilonHSYRG00034</name>
</gene>
<reference evidence="7" key="1">
    <citation type="submission" date="2019-09" db="EMBL/GenBank/DDBJ databases">
        <title>Draft genome information of white flower Hibiscus syriacus.</title>
        <authorList>
            <person name="Kim Y.-M."/>
        </authorList>
    </citation>
    <scope>NUCLEOTIDE SEQUENCE [LARGE SCALE GENOMIC DNA]</scope>
    <source>
        <strain evidence="7">YM2019G1</strain>
    </source>
</reference>
<dbReference type="CDD" id="cd02947">
    <property type="entry name" value="TRX_family"/>
    <property type="match status" value="1"/>
</dbReference>
<dbReference type="InterPro" id="IPR013766">
    <property type="entry name" value="Thioredoxin_domain"/>
</dbReference>
<organism evidence="7 8">
    <name type="scientific">Hibiscus syriacus</name>
    <name type="common">Rose of Sharon</name>
    <dbReference type="NCBI Taxonomy" id="106335"/>
    <lineage>
        <taxon>Eukaryota</taxon>
        <taxon>Viridiplantae</taxon>
        <taxon>Streptophyta</taxon>
        <taxon>Embryophyta</taxon>
        <taxon>Tracheophyta</taxon>
        <taxon>Spermatophyta</taxon>
        <taxon>Magnoliopsida</taxon>
        <taxon>eudicotyledons</taxon>
        <taxon>Gunneridae</taxon>
        <taxon>Pentapetalae</taxon>
        <taxon>rosids</taxon>
        <taxon>malvids</taxon>
        <taxon>Malvales</taxon>
        <taxon>Malvaceae</taxon>
        <taxon>Malvoideae</taxon>
        <taxon>Hibiscus</taxon>
    </lineage>
</organism>
<evidence type="ECO:0000313" key="7">
    <source>
        <dbReference type="EMBL" id="KAE8707782.1"/>
    </source>
</evidence>
<keyword evidence="2" id="KW-0813">Transport</keyword>
<dbReference type="PROSITE" id="PS51352">
    <property type="entry name" value="THIOREDOXIN_2"/>
    <property type="match status" value="1"/>
</dbReference>
<evidence type="ECO:0000256" key="1">
    <source>
        <dbReference type="ARBA" id="ARBA00008987"/>
    </source>
</evidence>
<dbReference type="Gene3D" id="3.40.30.10">
    <property type="entry name" value="Glutaredoxin"/>
    <property type="match status" value="1"/>
</dbReference>
<feature type="domain" description="Thioredoxin" evidence="6">
    <location>
        <begin position="29"/>
        <end position="167"/>
    </location>
</feature>
<evidence type="ECO:0000256" key="2">
    <source>
        <dbReference type="ARBA" id="ARBA00022448"/>
    </source>
</evidence>
<dbReference type="GO" id="GO:0045454">
    <property type="term" value="P:cell redox homeostasis"/>
    <property type="evidence" value="ECO:0007669"/>
    <property type="project" value="TreeGrafter"/>
</dbReference>
<dbReference type="PANTHER" id="PTHR43601:SF31">
    <property type="entry name" value="THIOREDOXIN-LIKE 1-3, CHLOROPLASTIC"/>
    <property type="match status" value="1"/>
</dbReference>
<dbReference type="PANTHER" id="PTHR43601">
    <property type="entry name" value="THIOREDOXIN, MITOCHONDRIAL"/>
    <property type="match status" value="1"/>
</dbReference>
<dbReference type="Proteomes" id="UP000436088">
    <property type="component" value="Unassembled WGS sequence"/>
</dbReference>
<dbReference type="GO" id="GO:0009507">
    <property type="term" value="C:chloroplast"/>
    <property type="evidence" value="ECO:0007669"/>
    <property type="project" value="TreeGrafter"/>
</dbReference>
<dbReference type="AlphaFoldDB" id="A0A6A3AXX1"/>
<keyword evidence="8" id="KW-1185">Reference proteome</keyword>
<protein>
    <submittedName>
        <fullName evidence="7">Thioredoxin-like 1-2</fullName>
    </submittedName>
</protein>
<proteinExistence type="inferred from homology"/>
<dbReference type="EMBL" id="VEPZ02000959">
    <property type="protein sequence ID" value="KAE8707782.1"/>
    <property type="molecule type" value="Genomic_DNA"/>
</dbReference>
<dbReference type="FunFam" id="3.40.30.10:FF:000199">
    <property type="entry name" value="Thioredoxin-like 1-2, chloroplastic"/>
    <property type="match status" value="1"/>
</dbReference>
<accession>A0A6A3AXX1</accession>
<comment type="caution">
    <text evidence="7">The sequence shown here is derived from an EMBL/GenBank/DDBJ whole genome shotgun (WGS) entry which is preliminary data.</text>
</comment>
<keyword evidence="3" id="KW-0249">Electron transport</keyword>
<evidence type="ECO:0000259" key="6">
    <source>
        <dbReference type="PROSITE" id="PS51352"/>
    </source>
</evidence>
<evidence type="ECO:0000313" key="8">
    <source>
        <dbReference type="Proteomes" id="UP000436088"/>
    </source>
</evidence>
<name>A0A6A3AXX1_HIBSY</name>
<dbReference type="SUPFAM" id="SSF52833">
    <property type="entry name" value="Thioredoxin-like"/>
    <property type="match status" value="1"/>
</dbReference>
<evidence type="ECO:0000256" key="4">
    <source>
        <dbReference type="ARBA" id="ARBA00023157"/>
    </source>
</evidence>